<evidence type="ECO:0000256" key="3">
    <source>
        <dbReference type="ARBA" id="ARBA00023163"/>
    </source>
</evidence>
<keyword evidence="1" id="KW-0805">Transcription regulation</keyword>
<evidence type="ECO:0000256" key="1">
    <source>
        <dbReference type="ARBA" id="ARBA00023015"/>
    </source>
</evidence>
<dbReference type="InterPro" id="IPR050109">
    <property type="entry name" value="HTH-type_TetR-like_transc_reg"/>
</dbReference>
<dbReference type="Gene3D" id="1.10.10.60">
    <property type="entry name" value="Homeodomain-like"/>
    <property type="match status" value="1"/>
</dbReference>
<dbReference type="RefSeq" id="WP_091564150.1">
    <property type="nucleotide sequence ID" value="NZ_BNAC01000007.1"/>
</dbReference>
<dbReference type="SUPFAM" id="SSF46689">
    <property type="entry name" value="Homeodomain-like"/>
    <property type="match status" value="1"/>
</dbReference>
<dbReference type="EMBL" id="FOMD01000007">
    <property type="protein sequence ID" value="SFD76699.1"/>
    <property type="molecule type" value="Genomic_DNA"/>
</dbReference>
<dbReference type="AlphaFoldDB" id="A0A1I1V1E1"/>
<dbReference type="PROSITE" id="PS01081">
    <property type="entry name" value="HTH_TETR_1"/>
    <property type="match status" value="1"/>
</dbReference>
<evidence type="ECO:0000259" key="5">
    <source>
        <dbReference type="PROSITE" id="PS50977"/>
    </source>
</evidence>
<dbReference type="GO" id="GO:0003700">
    <property type="term" value="F:DNA-binding transcription factor activity"/>
    <property type="evidence" value="ECO:0007669"/>
    <property type="project" value="TreeGrafter"/>
</dbReference>
<dbReference type="InterPro" id="IPR023772">
    <property type="entry name" value="DNA-bd_HTH_TetR-type_CS"/>
</dbReference>
<evidence type="ECO:0000313" key="6">
    <source>
        <dbReference type="EMBL" id="SFD76699.1"/>
    </source>
</evidence>
<reference evidence="7" key="1">
    <citation type="submission" date="2016-10" db="EMBL/GenBank/DDBJ databases">
        <authorList>
            <person name="Varghese N."/>
            <person name="Submissions S."/>
        </authorList>
    </citation>
    <scope>NUCLEOTIDE SEQUENCE [LARGE SCALE GENOMIC DNA]</scope>
    <source>
        <strain evidence="7">DSM 45962</strain>
    </source>
</reference>
<dbReference type="PANTHER" id="PTHR30055">
    <property type="entry name" value="HTH-TYPE TRANSCRIPTIONAL REGULATOR RUTR"/>
    <property type="match status" value="1"/>
</dbReference>
<dbReference type="OrthoDB" id="8688418at2"/>
<dbReference type="InterPro" id="IPR041347">
    <property type="entry name" value="MftR_C"/>
</dbReference>
<dbReference type="PANTHER" id="PTHR30055:SF238">
    <property type="entry name" value="MYCOFACTOCIN BIOSYNTHESIS TRANSCRIPTIONAL REGULATOR MFTR-RELATED"/>
    <property type="match status" value="1"/>
</dbReference>
<sequence length="193" mass="20256">MTTGERGGRPAVTSAQELSEVALRLFVERGYDETSVDDVAAAAGIGRRTFFRYFPTKADALFAASPGDVRRLADSLAAADADEPVRAAVRRAVLTALAVPPGEEGWVRRRALLVLTVPALRAHGHTTFDAWRAAVAGFTARRLGLPLDDVVPVAVGHAALAASLTAHEHWLSTAGGTLAESLAAALDLLLPDV</sequence>
<dbReference type="Gene3D" id="1.10.357.10">
    <property type="entry name" value="Tetracycline Repressor, domain 2"/>
    <property type="match status" value="1"/>
</dbReference>
<dbReference type="PROSITE" id="PS50977">
    <property type="entry name" value="HTH_TETR_2"/>
    <property type="match status" value="1"/>
</dbReference>
<feature type="domain" description="HTH tetR-type" evidence="5">
    <location>
        <begin position="12"/>
        <end position="72"/>
    </location>
</feature>
<gene>
    <name evidence="6" type="ORF">SAMN05661030_4168</name>
</gene>
<dbReference type="GO" id="GO:0000976">
    <property type="term" value="F:transcription cis-regulatory region binding"/>
    <property type="evidence" value="ECO:0007669"/>
    <property type="project" value="TreeGrafter"/>
</dbReference>
<evidence type="ECO:0000313" key="7">
    <source>
        <dbReference type="Proteomes" id="UP000199022"/>
    </source>
</evidence>
<evidence type="ECO:0000256" key="4">
    <source>
        <dbReference type="PROSITE-ProRule" id="PRU00335"/>
    </source>
</evidence>
<dbReference type="Pfam" id="PF17754">
    <property type="entry name" value="TetR_C_14"/>
    <property type="match status" value="1"/>
</dbReference>
<name>A0A1I1V1E1_9ACTN</name>
<dbReference type="InterPro" id="IPR009057">
    <property type="entry name" value="Homeodomain-like_sf"/>
</dbReference>
<dbReference type="STRING" id="1225127.SAMN05661030_4168"/>
<organism evidence="6 7">
    <name type="scientific">Klenkia taihuensis</name>
    <dbReference type="NCBI Taxonomy" id="1225127"/>
    <lineage>
        <taxon>Bacteria</taxon>
        <taxon>Bacillati</taxon>
        <taxon>Actinomycetota</taxon>
        <taxon>Actinomycetes</taxon>
        <taxon>Geodermatophilales</taxon>
        <taxon>Geodermatophilaceae</taxon>
        <taxon>Klenkia</taxon>
    </lineage>
</organism>
<keyword evidence="7" id="KW-1185">Reference proteome</keyword>
<keyword evidence="3" id="KW-0804">Transcription</keyword>
<proteinExistence type="predicted"/>
<accession>A0A1I1V1E1</accession>
<evidence type="ECO:0000256" key="2">
    <source>
        <dbReference type="ARBA" id="ARBA00023125"/>
    </source>
</evidence>
<feature type="DNA-binding region" description="H-T-H motif" evidence="4">
    <location>
        <begin position="35"/>
        <end position="54"/>
    </location>
</feature>
<dbReference type="Proteomes" id="UP000199022">
    <property type="component" value="Unassembled WGS sequence"/>
</dbReference>
<protein>
    <submittedName>
        <fullName evidence="6">Transcriptional regulator, TetR family</fullName>
    </submittedName>
</protein>
<dbReference type="InterPro" id="IPR001647">
    <property type="entry name" value="HTH_TetR"/>
</dbReference>
<keyword evidence="2 4" id="KW-0238">DNA-binding</keyword>
<dbReference type="Pfam" id="PF00440">
    <property type="entry name" value="TetR_N"/>
    <property type="match status" value="1"/>
</dbReference>
<dbReference type="PRINTS" id="PR00455">
    <property type="entry name" value="HTHTETR"/>
</dbReference>